<dbReference type="Gene3D" id="3.90.550.10">
    <property type="entry name" value="Spore Coat Polysaccharide Biosynthesis Protein SpsA, Chain A"/>
    <property type="match status" value="1"/>
</dbReference>
<comment type="pathway">
    <text evidence="4">Isoprenoid biosynthesis; isopentenyl diphosphate biosynthesis via DXP pathway; isopentenyl diphosphate from 1-deoxy-D-xylulose 5-phosphate: step 2/6.</text>
</comment>
<dbReference type="InterPro" id="IPR001228">
    <property type="entry name" value="IspD"/>
</dbReference>
<dbReference type="PANTHER" id="PTHR32125">
    <property type="entry name" value="2-C-METHYL-D-ERYTHRITOL 4-PHOSPHATE CYTIDYLYLTRANSFERASE, CHLOROPLASTIC"/>
    <property type="match status" value="1"/>
</dbReference>
<comment type="function">
    <text evidence="4">Catalyzes the formation of 4-diphosphocytidyl-2-C-methyl-D-erythritol from CTP and 2-C-methyl-D-erythritol 4-phosphate (MEP).</text>
</comment>
<keyword evidence="1 4" id="KW-0808">Transferase</keyword>
<evidence type="ECO:0000256" key="2">
    <source>
        <dbReference type="ARBA" id="ARBA00022695"/>
    </source>
</evidence>
<accession>A0A426DBE6</accession>
<protein>
    <recommendedName>
        <fullName evidence="4">2-C-methyl-D-erythritol 4-phosphate cytidylyltransferase</fullName>
        <ecNumber evidence="4">2.7.7.60</ecNumber>
    </recommendedName>
    <alternativeName>
        <fullName evidence="4">4-diphosphocytidyl-2C-methyl-D-erythritol synthase</fullName>
    </alternativeName>
    <alternativeName>
        <fullName evidence="4">MEP cytidylyltransferase</fullName>
        <shortName evidence="4">MCT</shortName>
    </alternativeName>
</protein>
<organism evidence="5 6">
    <name type="scientific">Schaedlerella arabinosiphila</name>
    <dbReference type="NCBI Taxonomy" id="2044587"/>
    <lineage>
        <taxon>Bacteria</taxon>
        <taxon>Bacillati</taxon>
        <taxon>Bacillota</taxon>
        <taxon>Clostridia</taxon>
        <taxon>Lachnospirales</taxon>
        <taxon>Lachnospiraceae</taxon>
        <taxon>Schaedlerella</taxon>
    </lineage>
</organism>
<dbReference type="RefSeq" id="WP_125125958.1">
    <property type="nucleotide sequence ID" value="NZ_RHJS01000002.1"/>
</dbReference>
<dbReference type="HAMAP" id="MF_00108">
    <property type="entry name" value="IspD"/>
    <property type="match status" value="1"/>
</dbReference>
<feature type="site" description="Transition state stabilizer" evidence="4">
    <location>
        <position position="18"/>
    </location>
</feature>
<gene>
    <name evidence="4 5" type="primary">ispD</name>
    <name evidence="5" type="ORF">EBB54_00745</name>
</gene>
<dbReference type="FunFam" id="3.90.550.10:FF:000003">
    <property type="entry name" value="2-C-methyl-D-erythritol 4-phosphate cytidylyltransferase"/>
    <property type="match status" value="1"/>
</dbReference>
<dbReference type="CDD" id="cd02516">
    <property type="entry name" value="CDP-ME_synthetase"/>
    <property type="match status" value="1"/>
</dbReference>
<evidence type="ECO:0000256" key="4">
    <source>
        <dbReference type="HAMAP-Rule" id="MF_00108"/>
    </source>
</evidence>
<dbReference type="AlphaFoldDB" id="A0A426DBE6"/>
<keyword evidence="2 4" id="KW-0548">Nucleotidyltransferase</keyword>
<evidence type="ECO:0000313" key="5">
    <source>
        <dbReference type="EMBL" id="RRK30081.1"/>
    </source>
</evidence>
<dbReference type="InterPro" id="IPR034683">
    <property type="entry name" value="IspD/TarI"/>
</dbReference>
<dbReference type="Proteomes" id="UP000274920">
    <property type="component" value="Unassembled WGS sequence"/>
</dbReference>
<dbReference type="PANTHER" id="PTHR32125:SF4">
    <property type="entry name" value="2-C-METHYL-D-ERYTHRITOL 4-PHOSPHATE CYTIDYLYLTRANSFERASE, CHLOROPLASTIC"/>
    <property type="match status" value="1"/>
</dbReference>
<dbReference type="GO" id="GO:0050518">
    <property type="term" value="F:2-C-methyl-D-erythritol 4-phosphate cytidylyltransferase activity"/>
    <property type="evidence" value="ECO:0007669"/>
    <property type="project" value="UniProtKB-UniRule"/>
</dbReference>
<evidence type="ECO:0000256" key="3">
    <source>
        <dbReference type="ARBA" id="ARBA00023229"/>
    </source>
</evidence>
<keyword evidence="3 4" id="KW-0414">Isoprene biosynthesis</keyword>
<feature type="site" description="Positions MEP for the nucleophilic attack" evidence="4">
    <location>
        <position position="229"/>
    </location>
</feature>
<dbReference type="NCBIfam" id="TIGR00453">
    <property type="entry name" value="ispD"/>
    <property type="match status" value="1"/>
</dbReference>
<dbReference type="EMBL" id="RHJS01000002">
    <property type="protein sequence ID" value="RRK30081.1"/>
    <property type="molecule type" value="Genomic_DNA"/>
</dbReference>
<name>A0A426DBE6_9FIRM</name>
<dbReference type="EC" id="2.7.7.60" evidence="4"/>
<sequence length="248" mass="28006">MEKSYCTAVVLAAGRGNRMGTEVHKQYLLLAGKPIVCYSLQVFQESDIIDEIILVTGEGEEDYCRKNFVETYGITKVSRIVAGGKERFHSVWNGLRETREDGYVFIHDSARPFVDEEMLSRLYEIVRLDKACVAGMPVKDTIKIVDPECKVRDTPDRGTLWMVQTPQVFETKLVKQAYKMLIQDQEKQARGESGGSRRRGYTVTDDAGAVEIMLRHPVRMVKGSYKNIKITTPEDLEVGEVFAGRGNS</sequence>
<keyword evidence="6" id="KW-1185">Reference proteome</keyword>
<comment type="similarity">
    <text evidence="4">Belongs to the IspD/TarI cytidylyltransferase family. IspD subfamily.</text>
</comment>
<evidence type="ECO:0000313" key="6">
    <source>
        <dbReference type="Proteomes" id="UP000274920"/>
    </source>
</evidence>
<dbReference type="UniPathway" id="UPA00056">
    <property type="reaction ID" value="UER00093"/>
</dbReference>
<dbReference type="GO" id="GO:0019288">
    <property type="term" value="P:isopentenyl diphosphate biosynthetic process, methylerythritol 4-phosphate pathway"/>
    <property type="evidence" value="ECO:0007669"/>
    <property type="project" value="UniProtKB-UniRule"/>
</dbReference>
<dbReference type="InterPro" id="IPR029044">
    <property type="entry name" value="Nucleotide-diphossugar_trans"/>
</dbReference>
<dbReference type="Pfam" id="PF01128">
    <property type="entry name" value="IspD"/>
    <property type="match status" value="1"/>
</dbReference>
<feature type="site" description="Positions MEP for the nucleophilic attack" evidence="4">
    <location>
        <position position="157"/>
    </location>
</feature>
<reference evidence="5" key="1">
    <citation type="submission" date="2018-10" db="EMBL/GenBank/DDBJ databases">
        <title>Schaedlerella arabinophila gen. nov. sp. nov., isolated from the mouse intestinal tract and comparative analysis with the genome of the closely related altered Schaedler flora strain ASF502.</title>
        <authorList>
            <person name="Miyake S."/>
            <person name="Soh M."/>
            <person name="Seedorf H."/>
        </authorList>
    </citation>
    <scope>NUCLEOTIDE SEQUENCE [LARGE SCALE GENOMIC DNA]</scope>
    <source>
        <strain evidence="5">DSM 106076</strain>
    </source>
</reference>
<evidence type="ECO:0000256" key="1">
    <source>
        <dbReference type="ARBA" id="ARBA00022679"/>
    </source>
</evidence>
<dbReference type="SUPFAM" id="SSF53448">
    <property type="entry name" value="Nucleotide-diphospho-sugar transferases"/>
    <property type="match status" value="1"/>
</dbReference>
<comment type="caution">
    <text evidence="5">The sequence shown here is derived from an EMBL/GenBank/DDBJ whole genome shotgun (WGS) entry which is preliminary data.</text>
</comment>
<proteinExistence type="inferred from homology"/>
<comment type="catalytic activity">
    <reaction evidence="4">
        <text>2-C-methyl-D-erythritol 4-phosphate + CTP + H(+) = 4-CDP-2-C-methyl-D-erythritol + diphosphate</text>
        <dbReference type="Rhea" id="RHEA:13429"/>
        <dbReference type="ChEBI" id="CHEBI:15378"/>
        <dbReference type="ChEBI" id="CHEBI:33019"/>
        <dbReference type="ChEBI" id="CHEBI:37563"/>
        <dbReference type="ChEBI" id="CHEBI:57823"/>
        <dbReference type="ChEBI" id="CHEBI:58262"/>
        <dbReference type="EC" id="2.7.7.60"/>
    </reaction>
</comment>
<feature type="site" description="Transition state stabilizer" evidence="4">
    <location>
        <position position="25"/>
    </location>
</feature>
<dbReference type="InterPro" id="IPR050088">
    <property type="entry name" value="IspD/TarI_cytidylyltransf_bact"/>
</dbReference>